<proteinExistence type="predicted"/>
<evidence type="ECO:0000256" key="1">
    <source>
        <dbReference type="SAM" id="MobiDB-lite"/>
    </source>
</evidence>
<feature type="compositionally biased region" description="Basic and acidic residues" evidence="1">
    <location>
        <begin position="22"/>
        <end position="48"/>
    </location>
</feature>
<dbReference type="RefSeq" id="WP_281046003.1">
    <property type="nucleotide sequence ID" value="NZ_JARYGZ010000003.1"/>
</dbReference>
<feature type="compositionally biased region" description="Basic and acidic residues" evidence="1">
    <location>
        <begin position="1"/>
        <end position="14"/>
    </location>
</feature>
<evidence type="ECO:0000313" key="3">
    <source>
        <dbReference type="Proteomes" id="UP001160625"/>
    </source>
</evidence>
<feature type="compositionally biased region" description="Basic and acidic residues" evidence="1">
    <location>
        <begin position="79"/>
        <end position="92"/>
    </location>
</feature>
<gene>
    <name evidence="2" type="ORF">QGN17_18110</name>
</gene>
<keyword evidence="3" id="KW-1185">Reference proteome</keyword>
<dbReference type="EMBL" id="JARYGZ010000003">
    <property type="protein sequence ID" value="MDH7640653.1"/>
    <property type="molecule type" value="Genomic_DNA"/>
</dbReference>
<sequence>MDAKQDPRVEKALDHFAVAPPKVREAHDAEHHEKLVDDPSHEDSKLDVGLDESFPTSDPASATQPGHADPAPSSGYDEAAEKALERDKADRG</sequence>
<dbReference type="Proteomes" id="UP001160625">
    <property type="component" value="Unassembled WGS sequence"/>
</dbReference>
<feature type="compositionally biased region" description="Polar residues" evidence="1">
    <location>
        <begin position="54"/>
        <end position="64"/>
    </location>
</feature>
<organism evidence="2 3">
    <name type="scientific">Sphingomonas oryzagri</name>
    <dbReference type="NCBI Taxonomy" id="3042314"/>
    <lineage>
        <taxon>Bacteria</taxon>
        <taxon>Pseudomonadati</taxon>
        <taxon>Pseudomonadota</taxon>
        <taxon>Alphaproteobacteria</taxon>
        <taxon>Sphingomonadales</taxon>
        <taxon>Sphingomonadaceae</taxon>
        <taxon>Sphingomonas</taxon>
    </lineage>
</organism>
<evidence type="ECO:0000313" key="2">
    <source>
        <dbReference type="EMBL" id="MDH7640653.1"/>
    </source>
</evidence>
<name>A0ABT6N6D3_9SPHN</name>
<accession>A0ABT6N6D3</accession>
<comment type="caution">
    <text evidence="2">The sequence shown here is derived from an EMBL/GenBank/DDBJ whole genome shotgun (WGS) entry which is preliminary data.</text>
</comment>
<feature type="region of interest" description="Disordered" evidence="1">
    <location>
        <begin position="1"/>
        <end position="92"/>
    </location>
</feature>
<reference evidence="2" key="1">
    <citation type="submission" date="2023-04" db="EMBL/GenBank/DDBJ databases">
        <title>Sphingomonas sp. MAHUQ-71 isolated from rice field.</title>
        <authorList>
            <person name="Huq M.A."/>
        </authorList>
    </citation>
    <scope>NUCLEOTIDE SEQUENCE</scope>
    <source>
        <strain evidence="2">MAHUQ-71</strain>
    </source>
</reference>
<protein>
    <submittedName>
        <fullName evidence="2">Uncharacterized protein</fullName>
    </submittedName>
</protein>